<organism evidence="4 6">
    <name type="scientific">Bursaphelenchus xylophilus</name>
    <name type="common">Pinewood nematode worm</name>
    <name type="synonym">Aphelenchoides xylophilus</name>
    <dbReference type="NCBI Taxonomy" id="6326"/>
    <lineage>
        <taxon>Eukaryota</taxon>
        <taxon>Metazoa</taxon>
        <taxon>Ecdysozoa</taxon>
        <taxon>Nematoda</taxon>
        <taxon>Chromadorea</taxon>
        <taxon>Rhabditida</taxon>
        <taxon>Tylenchina</taxon>
        <taxon>Tylenchomorpha</taxon>
        <taxon>Aphelenchoidea</taxon>
        <taxon>Aphelenchoididae</taxon>
        <taxon>Bursaphelenchus</taxon>
    </lineage>
</organism>
<evidence type="ECO:0000313" key="5">
    <source>
        <dbReference type="Proteomes" id="UP000659654"/>
    </source>
</evidence>
<keyword evidence="5" id="KW-1185">Reference proteome</keyword>
<dbReference type="SMR" id="A0A1I7SUS3"/>
<dbReference type="Proteomes" id="UP000095284">
    <property type="component" value="Unplaced"/>
</dbReference>
<proteinExistence type="predicted"/>
<dbReference type="EMBL" id="CAJFDI010000005">
    <property type="protein sequence ID" value="CAD5232839.1"/>
    <property type="molecule type" value="Genomic_DNA"/>
</dbReference>
<evidence type="ECO:0000313" key="3">
    <source>
        <dbReference type="EMBL" id="CAG9125907.1"/>
    </source>
</evidence>
<feature type="region of interest" description="Disordered" evidence="1">
    <location>
        <begin position="20"/>
        <end position="173"/>
    </location>
</feature>
<evidence type="ECO:0000313" key="4">
    <source>
        <dbReference type="Proteomes" id="UP000095284"/>
    </source>
</evidence>
<reference evidence="3" key="2">
    <citation type="submission" date="2020-08" db="EMBL/GenBank/DDBJ databases">
        <authorList>
            <person name="Kikuchi T."/>
        </authorList>
    </citation>
    <scope>NUCLEOTIDE SEQUENCE</scope>
    <source>
        <strain evidence="2">Ka4C1</strain>
    </source>
</reference>
<accession>A0A1I7SUS3</accession>
<dbReference type="AlphaFoldDB" id="A0A1I7SUS3"/>
<dbReference type="EMBL" id="CAJFCV020000005">
    <property type="protein sequence ID" value="CAG9125907.1"/>
    <property type="molecule type" value="Genomic_DNA"/>
</dbReference>
<protein>
    <submittedName>
        <fullName evidence="2">(pine wood nematode) hypothetical protein</fullName>
    </submittedName>
</protein>
<dbReference type="WBParaSite" id="BXY_1679600.1">
    <property type="protein sequence ID" value="BXY_1679600.1"/>
    <property type="gene ID" value="BXY_1679600"/>
</dbReference>
<sequence>MGCCCSKHCATFDESAKEGVVPVESIKNKNKFPEDTEPTQRSENGSKFSLEGRSSELVIDPPPIKPKADIKHSKDAKSAEVAKKVPSKEKHGPIVDKKSERRSASKKEVVKPKVLSKQASSVNNTDREYQTWYHHMRKRFTENTEPTQPEDSEKDRRESEEISCNKEEDLSGH</sequence>
<feature type="compositionally biased region" description="Basic and acidic residues" evidence="1">
    <location>
        <begin position="151"/>
        <end position="173"/>
    </location>
</feature>
<feature type="compositionally biased region" description="Basic and acidic residues" evidence="1">
    <location>
        <begin position="66"/>
        <end position="111"/>
    </location>
</feature>
<name>A0A1I7SUS3_BURXY</name>
<dbReference type="Proteomes" id="UP000659654">
    <property type="component" value="Unassembled WGS sequence"/>
</dbReference>
<feature type="compositionally biased region" description="Basic and acidic residues" evidence="1">
    <location>
        <begin position="31"/>
        <end position="40"/>
    </location>
</feature>
<evidence type="ECO:0000313" key="2">
    <source>
        <dbReference type="EMBL" id="CAD5232839.1"/>
    </source>
</evidence>
<reference evidence="6" key="1">
    <citation type="submission" date="2016-11" db="UniProtKB">
        <authorList>
            <consortium name="WormBaseParasite"/>
        </authorList>
    </citation>
    <scope>IDENTIFICATION</scope>
</reference>
<evidence type="ECO:0000256" key="1">
    <source>
        <dbReference type="SAM" id="MobiDB-lite"/>
    </source>
</evidence>
<gene>
    <name evidence="2" type="ORF">BXYJ_LOCUS12930</name>
</gene>
<dbReference type="Proteomes" id="UP000582659">
    <property type="component" value="Unassembled WGS sequence"/>
</dbReference>
<evidence type="ECO:0000313" key="6">
    <source>
        <dbReference type="WBParaSite" id="BXY_1679600.1"/>
    </source>
</evidence>